<evidence type="ECO:0000259" key="1">
    <source>
        <dbReference type="PROSITE" id="PS50076"/>
    </source>
</evidence>
<dbReference type="InterPro" id="IPR001623">
    <property type="entry name" value="DnaJ_domain"/>
</dbReference>
<dbReference type="SUPFAM" id="SSF46565">
    <property type="entry name" value="Chaperone J-domain"/>
    <property type="match status" value="1"/>
</dbReference>
<dbReference type="Proteomes" id="UP000001555">
    <property type="component" value="Unassembled WGS sequence"/>
</dbReference>
<dbReference type="EMBL" id="ABJB010116313">
    <property type="status" value="NOT_ANNOTATED_CDS"/>
    <property type="molecule type" value="Genomic_DNA"/>
</dbReference>
<evidence type="ECO:0000313" key="2">
    <source>
        <dbReference type="EMBL" id="EEC03232.1"/>
    </source>
</evidence>
<dbReference type="Gene3D" id="1.10.287.110">
    <property type="entry name" value="DnaJ domain"/>
    <property type="match status" value="1"/>
</dbReference>
<dbReference type="EMBL" id="ABJB010934916">
    <property type="status" value="NOT_ANNOTATED_CDS"/>
    <property type="molecule type" value="Genomic_DNA"/>
</dbReference>
<dbReference type="PROSITE" id="PS50076">
    <property type="entry name" value="DNAJ_2"/>
    <property type="match status" value="1"/>
</dbReference>
<dbReference type="PaxDb" id="6945-B7P9G0"/>
<evidence type="ECO:0007829" key="5">
    <source>
        <dbReference type="PeptideAtlas" id="B7P9G0"/>
    </source>
</evidence>
<keyword evidence="5" id="KW-1267">Proteomics identification</keyword>
<evidence type="ECO:0000313" key="4">
    <source>
        <dbReference type="Proteomes" id="UP000001555"/>
    </source>
</evidence>
<dbReference type="VEuPathDB" id="VectorBase:ISCP_000794"/>
<sequence>VLLTFDPVLVEKVAVLLLSVMEDNPAVQQLYTTGFFFFVLLYTGSNLLGIGQLLHYSHTSQAFRLDEATRGQGLLVNTCIVGSTLSQRSILGQILPEAMVCYLENHGAAKFAEIFLGEFDTPEAIWNAEMRRFMMEKIASHLGDFTPRLKSNTRAQYEYCPIPAVRYPQLQHELFCNIYYLRHLCDTDRFPDWPIAEPVVLLREVLARWRQELERKPPELSLEDACRTLKLSADDRSDDNKIRRAYFRLAQKYHPDKNPDGR</sequence>
<dbReference type="PANTHER" id="PTHR36983">
    <property type="entry name" value="DNAJ HOMOLOG SUBFAMILY C MEMBER 13"/>
    <property type="match status" value="1"/>
</dbReference>
<dbReference type="OrthoDB" id="69656at2759"/>
<dbReference type="CDD" id="cd06257">
    <property type="entry name" value="DnaJ"/>
    <property type="match status" value="1"/>
</dbReference>
<dbReference type="Pfam" id="PF00226">
    <property type="entry name" value="DnaJ"/>
    <property type="match status" value="1"/>
</dbReference>
<keyword evidence="4" id="KW-1185">Reference proteome</keyword>
<organism>
    <name type="scientific">Ixodes scapularis</name>
    <name type="common">Black-legged tick</name>
    <name type="synonym">Deer tick</name>
    <dbReference type="NCBI Taxonomy" id="6945"/>
    <lineage>
        <taxon>Eukaryota</taxon>
        <taxon>Metazoa</taxon>
        <taxon>Ecdysozoa</taxon>
        <taxon>Arthropoda</taxon>
        <taxon>Chelicerata</taxon>
        <taxon>Arachnida</taxon>
        <taxon>Acari</taxon>
        <taxon>Parasitiformes</taxon>
        <taxon>Ixodida</taxon>
        <taxon>Ixodoidea</taxon>
        <taxon>Ixodidae</taxon>
        <taxon>Ixodinae</taxon>
        <taxon>Ixodes</taxon>
    </lineage>
</organism>
<dbReference type="STRING" id="6945.B7P9G0"/>
<dbReference type="InterPro" id="IPR044978">
    <property type="entry name" value="GRV2/DNAJC13"/>
</dbReference>
<dbReference type="HOGENOM" id="CLU_1063829_0_0_1"/>
<gene>
    <name evidence="2" type="ORF">IscW_ISCW002994</name>
</gene>
<dbReference type="InterPro" id="IPR036869">
    <property type="entry name" value="J_dom_sf"/>
</dbReference>
<evidence type="ECO:0000313" key="3">
    <source>
        <dbReference type="EnsemblMetazoa" id="ISCW002994-PA"/>
    </source>
</evidence>
<protein>
    <recommendedName>
        <fullName evidence="1">J domain-containing protein</fullName>
    </recommendedName>
</protein>
<reference evidence="3" key="2">
    <citation type="submission" date="2020-05" db="UniProtKB">
        <authorList>
            <consortium name="EnsemblMetazoa"/>
        </authorList>
    </citation>
    <scope>IDENTIFICATION</scope>
    <source>
        <strain evidence="3">wikel</strain>
    </source>
</reference>
<feature type="domain" description="J" evidence="1">
    <location>
        <begin position="224"/>
        <end position="262"/>
    </location>
</feature>
<dbReference type="VEuPathDB" id="VectorBase:ISCW002994"/>
<dbReference type="GO" id="GO:2000641">
    <property type="term" value="P:regulation of early endosome to late endosome transport"/>
    <property type="evidence" value="ECO:0007669"/>
    <property type="project" value="InterPro"/>
</dbReference>
<feature type="non-terminal residue" evidence="2">
    <location>
        <position position="262"/>
    </location>
</feature>
<dbReference type="EnsemblMetazoa" id="ISCW002994-RA">
    <property type="protein sequence ID" value="ISCW002994-PA"/>
    <property type="gene ID" value="ISCW002994"/>
</dbReference>
<reference evidence="2 4" key="1">
    <citation type="submission" date="2008-03" db="EMBL/GenBank/DDBJ databases">
        <title>Annotation of Ixodes scapularis.</title>
        <authorList>
            <consortium name="Ixodes scapularis Genome Project Consortium"/>
            <person name="Caler E."/>
            <person name="Hannick L.I."/>
            <person name="Bidwell S."/>
            <person name="Joardar V."/>
            <person name="Thiagarajan M."/>
            <person name="Amedeo P."/>
            <person name="Galinsky K.J."/>
            <person name="Schobel S."/>
            <person name="Inman J."/>
            <person name="Hostetler J."/>
            <person name="Miller J."/>
            <person name="Hammond M."/>
            <person name="Megy K."/>
            <person name="Lawson D."/>
            <person name="Kodira C."/>
            <person name="Sutton G."/>
            <person name="Meyer J."/>
            <person name="Hill C.A."/>
            <person name="Birren B."/>
            <person name="Nene V."/>
            <person name="Collins F."/>
            <person name="Alarcon-Chaidez F."/>
            <person name="Wikel S."/>
            <person name="Strausberg R."/>
        </authorList>
    </citation>
    <scope>NUCLEOTIDE SEQUENCE [LARGE SCALE GENOMIC DNA]</scope>
    <source>
        <strain evidence="4">Wikel</strain>
        <strain evidence="2">Wikel colony</strain>
    </source>
</reference>
<dbReference type="VEuPathDB" id="VectorBase:ISCI002994"/>
<dbReference type="GO" id="GO:0007032">
    <property type="term" value="P:endosome organization"/>
    <property type="evidence" value="ECO:0007669"/>
    <property type="project" value="InterPro"/>
</dbReference>
<name>B7P9G0_IXOSC</name>
<proteinExistence type="evidence at protein level"/>
<dbReference type="EMBL" id="DS663284">
    <property type="protein sequence ID" value="EEC03232.1"/>
    <property type="molecule type" value="Genomic_DNA"/>
</dbReference>
<feature type="non-terminal residue" evidence="2">
    <location>
        <position position="1"/>
    </location>
</feature>
<accession>B7P9G0</accession>
<dbReference type="AlphaFoldDB" id="B7P9G0"/>
<dbReference type="PANTHER" id="PTHR36983:SF2">
    <property type="entry name" value="DNAJ HOMOLOG SUBFAMILY C MEMBER 13"/>
    <property type="match status" value="1"/>
</dbReference>
<dbReference type="EMBL" id="ABJB010890723">
    <property type="status" value="NOT_ANNOTATED_CDS"/>
    <property type="molecule type" value="Genomic_DNA"/>
</dbReference>
<dbReference type="InParanoid" id="B7P9G0"/>